<protein>
    <submittedName>
        <fullName evidence="1">Uncharacterized protein</fullName>
    </submittedName>
</protein>
<gene>
    <name evidence="1" type="ORF">S12H4_49168</name>
</gene>
<feature type="non-terminal residue" evidence="1">
    <location>
        <position position="247"/>
    </location>
</feature>
<reference evidence="1" key="1">
    <citation type="journal article" date="2014" name="Front. Microbiol.">
        <title>High frequency of phylogenetically diverse reductive dehalogenase-homologous genes in deep subseafloor sedimentary metagenomes.</title>
        <authorList>
            <person name="Kawai M."/>
            <person name="Futagami T."/>
            <person name="Toyoda A."/>
            <person name="Takaki Y."/>
            <person name="Nishi S."/>
            <person name="Hori S."/>
            <person name="Arai W."/>
            <person name="Tsubouchi T."/>
            <person name="Morono Y."/>
            <person name="Uchiyama I."/>
            <person name="Ito T."/>
            <person name="Fujiyama A."/>
            <person name="Inagaki F."/>
            <person name="Takami H."/>
        </authorList>
    </citation>
    <scope>NUCLEOTIDE SEQUENCE</scope>
    <source>
        <strain evidence="1">Expedition CK06-06</strain>
    </source>
</reference>
<feature type="non-terminal residue" evidence="1">
    <location>
        <position position="1"/>
    </location>
</feature>
<name>X1VA42_9ZZZZ</name>
<evidence type="ECO:0000313" key="1">
    <source>
        <dbReference type="EMBL" id="GAJ10011.1"/>
    </source>
</evidence>
<accession>X1VA42</accession>
<dbReference type="EMBL" id="BARW01030817">
    <property type="protein sequence ID" value="GAJ10011.1"/>
    <property type="molecule type" value="Genomic_DNA"/>
</dbReference>
<proteinExistence type="predicted"/>
<organism evidence="1">
    <name type="scientific">marine sediment metagenome</name>
    <dbReference type="NCBI Taxonomy" id="412755"/>
    <lineage>
        <taxon>unclassified sequences</taxon>
        <taxon>metagenomes</taxon>
        <taxon>ecological metagenomes</taxon>
    </lineage>
</organism>
<dbReference type="AlphaFoldDB" id="X1VA42"/>
<comment type="caution">
    <text evidence="1">The sequence shown here is derived from an EMBL/GenBank/DDBJ whole genome shotgun (WGS) entry which is preliminary data.</text>
</comment>
<sequence>KNQNVALVDGQAVYTFFRSPADGTSSGISTTLSAGINTSVTTIGVASVTGMPTTGGIIIIGTEQITYSGISALNLTGCVRGVNGSTAATHSTSDAVLQFPNGMTDIQEASYRVASTNVDTPLTKISRSQYQAFSNKTDSGLPTQYWVQRFIDKTTMTLYLTPGSSQAGNFINFYYTKRIDDVGAYTNATDVPYRFVPCMISGLAYYLAVKYAPQRVQELKLLYEDELLRAEDEDGSSNSTYISPKIY</sequence>